<sequence length="88" mass="8790">MQQVVAVIALQGVVAGAAIDRVAAGAALQRVAAATPGDRFVEHRPDDVVCGVGGRHHGSAHLLAQVVPSPTTMLSTAGSKDGSPTPSK</sequence>
<evidence type="ECO:0008006" key="3">
    <source>
        <dbReference type="Google" id="ProtNLM"/>
    </source>
</evidence>
<comment type="caution">
    <text evidence="1">The sequence shown here is derived from an EMBL/GenBank/DDBJ whole genome shotgun (WGS) entry which is preliminary data.</text>
</comment>
<proteinExistence type="predicted"/>
<accession>A0ABS1JNN1</accession>
<organism evidence="1 2">
    <name type="scientific">Ramlibacter alkalitolerans</name>
    <dbReference type="NCBI Taxonomy" id="2039631"/>
    <lineage>
        <taxon>Bacteria</taxon>
        <taxon>Pseudomonadati</taxon>
        <taxon>Pseudomonadota</taxon>
        <taxon>Betaproteobacteria</taxon>
        <taxon>Burkholderiales</taxon>
        <taxon>Comamonadaceae</taxon>
        <taxon>Ramlibacter</taxon>
    </lineage>
</organism>
<evidence type="ECO:0000313" key="2">
    <source>
        <dbReference type="Proteomes" id="UP000622707"/>
    </source>
</evidence>
<protein>
    <recommendedName>
        <fullName evidence="3">Secreted protein</fullName>
    </recommendedName>
</protein>
<dbReference type="Proteomes" id="UP000622707">
    <property type="component" value="Unassembled WGS sequence"/>
</dbReference>
<reference evidence="1 2" key="1">
    <citation type="journal article" date="2017" name="Int. J. Syst. Evol. Microbiol.">
        <title>Ramlibacter alkalitolerans sp. nov., alkali-tolerant bacterium isolated from soil of ginseng.</title>
        <authorList>
            <person name="Lee D.H."/>
            <person name="Cha C.J."/>
        </authorList>
    </citation>
    <scope>NUCLEOTIDE SEQUENCE [LARGE SCALE GENOMIC DNA]</scope>
    <source>
        <strain evidence="1 2">KACC 19305</strain>
    </source>
</reference>
<name>A0ABS1JNN1_9BURK</name>
<keyword evidence="2" id="KW-1185">Reference proteome</keyword>
<evidence type="ECO:0000313" key="1">
    <source>
        <dbReference type="EMBL" id="MBL0425130.1"/>
    </source>
</evidence>
<gene>
    <name evidence="1" type="ORF">JI746_08425</name>
</gene>
<dbReference type="EMBL" id="JAEQND010000004">
    <property type="protein sequence ID" value="MBL0425130.1"/>
    <property type="molecule type" value="Genomic_DNA"/>
</dbReference>